<proteinExistence type="predicted"/>
<feature type="compositionally biased region" description="Basic and acidic residues" evidence="1">
    <location>
        <begin position="1"/>
        <end position="12"/>
    </location>
</feature>
<sequence length="227" mass="24786">MAESHEVDRRGESFLLSLSSSRPPRRPPPKRVARKDRLRWKDFFRSLSRGSSSAARVAGPTCGVLKKRSSGRWLWLWRDDVYAQASERRCCCATGAAAKGDARGGELPRLLLLLQSAPLLAPAPARSRSAASTRRRSRRQGAQTPSAFAYGWSLHLIGPPLLAGSPGAHLRRGAVGLAEADRGRGTRRIRGACGGWVGSDCWSVRCSLDFCRLGWLARSRGRGRTGL</sequence>
<accession>A0A8R7K208</accession>
<evidence type="ECO:0000313" key="3">
    <source>
        <dbReference type="Proteomes" id="UP000015106"/>
    </source>
</evidence>
<dbReference type="Proteomes" id="UP000015106">
    <property type="component" value="Chromosome 1"/>
</dbReference>
<dbReference type="Gramene" id="TuG1812G0100002530.01.T01">
    <property type="protein sequence ID" value="TuG1812G0100002530.01.T01.cds344797"/>
    <property type="gene ID" value="TuG1812G0100002530.01"/>
</dbReference>
<protein>
    <submittedName>
        <fullName evidence="2">Uncharacterized protein</fullName>
    </submittedName>
</protein>
<reference evidence="2" key="3">
    <citation type="submission" date="2022-06" db="UniProtKB">
        <authorList>
            <consortium name="EnsemblPlants"/>
        </authorList>
    </citation>
    <scope>IDENTIFICATION</scope>
</reference>
<dbReference type="EnsemblPlants" id="TuG1812G0100002530.01.T01">
    <property type="protein sequence ID" value="TuG1812G0100002530.01.T01.cds344797"/>
    <property type="gene ID" value="TuG1812G0100002530.01"/>
</dbReference>
<feature type="region of interest" description="Disordered" evidence="1">
    <location>
        <begin position="124"/>
        <end position="144"/>
    </location>
</feature>
<evidence type="ECO:0000313" key="2">
    <source>
        <dbReference type="EnsemblPlants" id="TuG1812G0100002530.01.T01.cds344797"/>
    </source>
</evidence>
<reference evidence="3" key="1">
    <citation type="journal article" date="2013" name="Nature">
        <title>Draft genome of the wheat A-genome progenitor Triticum urartu.</title>
        <authorList>
            <person name="Ling H.Q."/>
            <person name="Zhao S."/>
            <person name="Liu D."/>
            <person name="Wang J."/>
            <person name="Sun H."/>
            <person name="Zhang C."/>
            <person name="Fan H."/>
            <person name="Li D."/>
            <person name="Dong L."/>
            <person name="Tao Y."/>
            <person name="Gao C."/>
            <person name="Wu H."/>
            <person name="Li Y."/>
            <person name="Cui Y."/>
            <person name="Guo X."/>
            <person name="Zheng S."/>
            <person name="Wang B."/>
            <person name="Yu K."/>
            <person name="Liang Q."/>
            <person name="Yang W."/>
            <person name="Lou X."/>
            <person name="Chen J."/>
            <person name="Feng M."/>
            <person name="Jian J."/>
            <person name="Zhang X."/>
            <person name="Luo G."/>
            <person name="Jiang Y."/>
            <person name="Liu J."/>
            <person name="Wang Z."/>
            <person name="Sha Y."/>
            <person name="Zhang B."/>
            <person name="Wu H."/>
            <person name="Tang D."/>
            <person name="Shen Q."/>
            <person name="Xue P."/>
            <person name="Zou S."/>
            <person name="Wang X."/>
            <person name="Liu X."/>
            <person name="Wang F."/>
            <person name="Yang Y."/>
            <person name="An X."/>
            <person name="Dong Z."/>
            <person name="Zhang K."/>
            <person name="Zhang X."/>
            <person name="Luo M.C."/>
            <person name="Dvorak J."/>
            <person name="Tong Y."/>
            <person name="Wang J."/>
            <person name="Yang H."/>
            <person name="Li Z."/>
            <person name="Wang D."/>
            <person name="Zhang A."/>
            <person name="Wang J."/>
        </authorList>
    </citation>
    <scope>NUCLEOTIDE SEQUENCE</scope>
    <source>
        <strain evidence="3">cv. G1812</strain>
    </source>
</reference>
<dbReference type="AlphaFoldDB" id="A0A8R7K208"/>
<reference evidence="2" key="2">
    <citation type="submission" date="2018-03" db="EMBL/GenBank/DDBJ databases">
        <title>The Triticum urartu genome reveals the dynamic nature of wheat genome evolution.</title>
        <authorList>
            <person name="Ling H."/>
            <person name="Ma B."/>
            <person name="Shi X."/>
            <person name="Liu H."/>
            <person name="Dong L."/>
            <person name="Sun H."/>
            <person name="Cao Y."/>
            <person name="Gao Q."/>
            <person name="Zheng S."/>
            <person name="Li Y."/>
            <person name="Yu Y."/>
            <person name="Du H."/>
            <person name="Qi M."/>
            <person name="Li Y."/>
            <person name="Yu H."/>
            <person name="Cui Y."/>
            <person name="Wang N."/>
            <person name="Chen C."/>
            <person name="Wu H."/>
            <person name="Zhao Y."/>
            <person name="Zhang J."/>
            <person name="Li Y."/>
            <person name="Zhou W."/>
            <person name="Zhang B."/>
            <person name="Hu W."/>
            <person name="Eijk M."/>
            <person name="Tang J."/>
            <person name="Witsenboer H."/>
            <person name="Zhao S."/>
            <person name="Li Z."/>
            <person name="Zhang A."/>
            <person name="Wang D."/>
            <person name="Liang C."/>
        </authorList>
    </citation>
    <scope>NUCLEOTIDE SEQUENCE [LARGE SCALE GENOMIC DNA]</scope>
    <source>
        <strain evidence="2">cv. G1812</strain>
    </source>
</reference>
<feature type="compositionally biased region" description="Basic residues" evidence="1">
    <location>
        <begin position="23"/>
        <end position="33"/>
    </location>
</feature>
<evidence type="ECO:0000256" key="1">
    <source>
        <dbReference type="SAM" id="MobiDB-lite"/>
    </source>
</evidence>
<keyword evidence="3" id="KW-1185">Reference proteome</keyword>
<feature type="region of interest" description="Disordered" evidence="1">
    <location>
        <begin position="1"/>
        <end position="33"/>
    </location>
</feature>
<organism evidence="2 3">
    <name type="scientific">Triticum urartu</name>
    <name type="common">Red wild einkorn</name>
    <name type="synonym">Crithodium urartu</name>
    <dbReference type="NCBI Taxonomy" id="4572"/>
    <lineage>
        <taxon>Eukaryota</taxon>
        <taxon>Viridiplantae</taxon>
        <taxon>Streptophyta</taxon>
        <taxon>Embryophyta</taxon>
        <taxon>Tracheophyta</taxon>
        <taxon>Spermatophyta</taxon>
        <taxon>Magnoliopsida</taxon>
        <taxon>Liliopsida</taxon>
        <taxon>Poales</taxon>
        <taxon>Poaceae</taxon>
        <taxon>BOP clade</taxon>
        <taxon>Pooideae</taxon>
        <taxon>Triticodae</taxon>
        <taxon>Triticeae</taxon>
        <taxon>Triticinae</taxon>
        <taxon>Triticum</taxon>
    </lineage>
</organism>
<name>A0A8R7K208_TRIUA</name>